<dbReference type="InterPro" id="IPR041487">
    <property type="entry name" value="HEPN/Toprim-NTD1"/>
</dbReference>
<reference evidence="2 3" key="1">
    <citation type="submission" date="2020-01" db="EMBL/GenBank/DDBJ databases">
        <title>The genomic epidemiology of tigecycline resistance gene tet(X) variants in a swine farm in China.</title>
        <authorList>
            <person name="Peng K."/>
            <person name="Li R."/>
        </authorList>
    </citation>
    <scope>NUCLEOTIDE SEQUENCE [LARGE SCALE GENOMIC DNA]</scope>
    <source>
        <strain evidence="2 3">ZN3</strain>
    </source>
</reference>
<evidence type="ECO:0000259" key="1">
    <source>
        <dbReference type="Pfam" id="PF18871"/>
    </source>
</evidence>
<dbReference type="AlphaFoldDB" id="A0A6G6SGP6"/>
<dbReference type="Proteomes" id="UP000503287">
    <property type="component" value="Chromosome"/>
</dbReference>
<proteinExistence type="predicted"/>
<dbReference type="Pfam" id="PF18871">
    <property type="entry name" value="HEPN_Toprim_N"/>
    <property type="match status" value="1"/>
</dbReference>
<evidence type="ECO:0000313" key="3">
    <source>
        <dbReference type="Proteomes" id="UP000503287"/>
    </source>
</evidence>
<sequence length="442" mass="50675">MGTIISLEVSGMELDSSKNFLGIDHGGLFQNDDHHVNPLDEDQDEDGYTSDDILCHTVLRKPLKQVAFRLELLGFTLENIRYEYELIVKGEIEYLENLNESLPKYSKPINNMMSFDEFVNFIKSVNINELNDDYISLEDRQKERELIIGRFNGGELLNRIPQYDNTFDNAWSEKSAFGTLVNILHPYSVMRILAENPNNHNEFVTWNYGDLVAAGYANIKDIQVNARRRDKFLIVTEGNTDSNIIKYALRLLHPNIEDFFHFIDMSDGYPFTGSGNLVKFAAGLIKIDIQNLIVFVLDNDCEGIEAYDKICQLTFPHNINCIHLPDLTDFDQFPAIGPHGVTHENINGRAVAIECYLDLTFSEYGEAQIRWSNYKKESGAYQGALENKDYYTKKFMKLKPGTENFNKYNFSKLAIVLDELINACSKISSEIRKNQVDAQYPD</sequence>
<name>A0A6G6SGP6_PROVU</name>
<organism evidence="2 3">
    <name type="scientific">Proteus vulgaris</name>
    <dbReference type="NCBI Taxonomy" id="585"/>
    <lineage>
        <taxon>Bacteria</taxon>
        <taxon>Pseudomonadati</taxon>
        <taxon>Pseudomonadota</taxon>
        <taxon>Gammaproteobacteria</taxon>
        <taxon>Enterobacterales</taxon>
        <taxon>Morganellaceae</taxon>
        <taxon>Proteus</taxon>
    </lineage>
</organism>
<dbReference type="EMBL" id="CP047344">
    <property type="protein sequence ID" value="QIF93722.1"/>
    <property type="molecule type" value="Genomic_DNA"/>
</dbReference>
<dbReference type="RefSeq" id="WP_164526165.1">
    <property type="nucleotide sequence ID" value="NZ_CP047344.1"/>
</dbReference>
<keyword evidence="3" id="KW-1185">Reference proteome</keyword>
<gene>
    <name evidence="2" type="ORF">GTH24_07365</name>
</gene>
<evidence type="ECO:0000313" key="2">
    <source>
        <dbReference type="EMBL" id="QIF93722.1"/>
    </source>
</evidence>
<feature type="domain" description="HEPN/Toprim N-terminal" evidence="1">
    <location>
        <begin position="1"/>
        <end position="228"/>
    </location>
</feature>
<accession>A0A6G6SGP6</accession>
<protein>
    <recommendedName>
        <fullName evidence="1">HEPN/Toprim N-terminal domain-containing protein</fullName>
    </recommendedName>
</protein>